<evidence type="ECO:0000256" key="6">
    <source>
        <dbReference type="ARBA" id="ARBA00022741"/>
    </source>
</evidence>
<accession>A0A927EDI6</accession>
<evidence type="ECO:0000256" key="5">
    <source>
        <dbReference type="ARBA" id="ARBA00022598"/>
    </source>
</evidence>
<dbReference type="PRINTS" id="PR00987">
    <property type="entry name" value="TRNASYNTHGLU"/>
</dbReference>
<dbReference type="InterPro" id="IPR008925">
    <property type="entry name" value="aa_tRNA-synth_I_cd-bd_sf"/>
</dbReference>
<dbReference type="InterPro" id="IPR033910">
    <property type="entry name" value="GluRS_core"/>
</dbReference>
<dbReference type="InterPro" id="IPR014729">
    <property type="entry name" value="Rossmann-like_a/b/a_fold"/>
</dbReference>
<dbReference type="SUPFAM" id="SSF52374">
    <property type="entry name" value="Nucleotidylyl transferase"/>
    <property type="match status" value="1"/>
</dbReference>
<feature type="domain" description="Aminoacyl-tRNA synthetase class I anticodon-binding" evidence="12">
    <location>
        <begin position="342"/>
        <end position="469"/>
    </location>
</feature>
<comment type="subunit">
    <text evidence="3 10">Monomer.</text>
</comment>
<proteinExistence type="inferred from homology"/>
<feature type="binding site" evidence="10">
    <location>
        <position position="243"/>
    </location>
    <ligand>
        <name>ATP</name>
        <dbReference type="ChEBI" id="CHEBI:30616"/>
    </ligand>
</feature>
<dbReference type="GO" id="GO:0006424">
    <property type="term" value="P:glutamyl-tRNA aminoacylation"/>
    <property type="evidence" value="ECO:0007669"/>
    <property type="project" value="UniProtKB-UniRule"/>
</dbReference>
<feature type="short sequence motif" description="'KMSKS' region" evidence="10">
    <location>
        <begin position="240"/>
        <end position="244"/>
    </location>
</feature>
<dbReference type="InterPro" id="IPR000924">
    <property type="entry name" value="Glu/Gln-tRNA-synth"/>
</dbReference>
<dbReference type="GO" id="GO:0005829">
    <property type="term" value="C:cytosol"/>
    <property type="evidence" value="ECO:0007669"/>
    <property type="project" value="TreeGrafter"/>
</dbReference>
<dbReference type="PANTHER" id="PTHR43311:SF2">
    <property type="entry name" value="GLUTAMATE--TRNA LIGASE, MITOCHONDRIAL-RELATED"/>
    <property type="match status" value="1"/>
</dbReference>
<comment type="similarity">
    <text evidence="2 10">Belongs to the class-I aminoacyl-tRNA synthetase family. Glutamate--tRNA ligase type 1 subfamily.</text>
</comment>
<evidence type="ECO:0000256" key="1">
    <source>
        <dbReference type="ARBA" id="ARBA00004496"/>
    </source>
</evidence>
<keyword evidence="6 10" id="KW-0547">Nucleotide-binding</keyword>
<evidence type="ECO:0000256" key="8">
    <source>
        <dbReference type="ARBA" id="ARBA00022917"/>
    </source>
</evidence>
<evidence type="ECO:0000259" key="11">
    <source>
        <dbReference type="Pfam" id="PF00749"/>
    </source>
</evidence>
<dbReference type="PROSITE" id="PS00178">
    <property type="entry name" value="AA_TRNA_LIGASE_I"/>
    <property type="match status" value="1"/>
</dbReference>
<evidence type="ECO:0000256" key="7">
    <source>
        <dbReference type="ARBA" id="ARBA00022840"/>
    </source>
</evidence>
<dbReference type="GO" id="GO:0004818">
    <property type="term" value="F:glutamate-tRNA ligase activity"/>
    <property type="evidence" value="ECO:0007669"/>
    <property type="project" value="UniProtKB-UniRule"/>
</dbReference>
<comment type="subcellular location">
    <subcellularLocation>
        <location evidence="1 10">Cytoplasm</location>
    </subcellularLocation>
</comment>
<dbReference type="InterPro" id="IPR049940">
    <property type="entry name" value="GluQ/Sye"/>
</dbReference>
<dbReference type="InterPro" id="IPR045462">
    <property type="entry name" value="aa-tRNA-synth_I_cd-bd"/>
</dbReference>
<keyword evidence="9 10" id="KW-0030">Aminoacyl-tRNA synthetase</keyword>
<evidence type="ECO:0000256" key="10">
    <source>
        <dbReference type="HAMAP-Rule" id="MF_00022"/>
    </source>
</evidence>
<comment type="function">
    <text evidence="10">Catalyzes the attachment of glutamate to tRNA(Glu) in a two-step reaction: glutamate is first activated by ATP to form Glu-AMP and then transferred to the acceptor end of tRNA(Glu).</text>
</comment>
<keyword evidence="7 10" id="KW-0067">ATP-binding</keyword>
<evidence type="ECO:0000256" key="3">
    <source>
        <dbReference type="ARBA" id="ARBA00011245"/>
    </source>
</evidence>
<dbReference type="Pfam" id="PF19269">
    <property type="entry name" value="Anticodon_2"/>
    <property type="match status" value="1"/>
</dbReference>
<organism evidence="13 14">
    <name type="scientific">Bosea spartocytisi</name>
    <dbReference type="NCBI Taxonomy" id="2773451"/>
    <lineage>
        <taxon>Bacteria</taxon>
        <taxon>Pseudomonadati</taxon>
        <taxon>Pseudomonadota</taxon>
        <taxon>Alphaproteobacteria</taxon>
        <taxon>Hyphomicrobiales</taxon>
        <taxon>Boseaceae</taxon>
        <taxon>Bosea</taxon>
    </lineage>
</organism>
<dbReference type="InterPro" id="IPR001412">
    <property type="entry name" value="aa-tRNA-synth_I_CS"/>
</dbReference>
<evidence type="ECO:0000313" key="13">
    <source>
        <dbReference type="EMBL" id="MBD3848814.1"/>
    </source>
</evidence>
<dbReference type="PANTHER" id="PTHR43311">
    <property type="entry name" value="GLUTAMATE--TRNA LIGASE"/>
    <property type="match status" value="1"/>
</dbReference>
<dbReference type="GO" id="GO:0005524">
    <property type="term" value="F:ATP binding"/>
    <property type="evidence" value="ECO:0007669"/>
    <property type="project" value="UniProtKB-UniRule"/>
</dbReference>
<sequence>MSNAVVTRFAPSPTGFLHIGGARTALFNWLYARRHGGKMLLRIEDTDRERSTDAAIAAILDGLEWLGLDWDGQTVYQFQRAARHREVAEQMLAAGKAYYCYASQAELEEMREKARAEGKPLRYDGRWRDRDPATAPEGVKPVIRLKAPQTGETVVNDEVQGRVVWQNENLDDLVLLRSDGTPTYMLAVVVDDHDMGVTHIIRGDDHLTNAARQTQIYDALGWDVPSMSHIPLIHGPDGAKLSKRHGALGIDAYRSMGYLPAALRNYLVRLGWSHGDQEIFSTQEMIDAFNLSSIGRSPARFDYAKLENLNGLYMRQSSDRDLLEALKVILPEIGPARELGPTLSPELEAKFLAAMPGLKERAKTLIELLDSAFYLYAQRPLQLDDKAKSLLDEAARGRLPAIAGKLAAVGDWAAASLEAAVRAFAEENGLKLGQAAQPLRAALTGRAMSPGLFDVMAVLGREETLARLADQG</sequence>
<dbReference type="InterPro" id="IPR020751">
    <property type="entry name" value="aa-tRNA-synth_I_codon-bd_sub2"/>
</dbReference>
<dbReference type="FunFam" id="3.40.50.620:FF:000007">
    <property type="entry name" value="Glutamate--tRNA ligase"/>
    <property type="match status" value="1"/>
</dbReference>
<feature type="domain" description="Glutamyl/glutaminyl-tRNA synthetase class Ib catalytic" evidence="11">
    <location>
        <begin position="5"/>
        <end position="307"/>
    </location>
</feature>
<dbReference type="InterPro" id="IPR020058">
    <property type="entry name" value="Glu/Gln-tRNA-synth_Ib_cat-dom"/>
</dbReference>
<evidence type="ECO:0000256" key="9">
    <source>
        <dbReference type="ARBA" id="ARBA00023146"/>
    </source>
</evidence>
<evidence type="ECO:0000256" key="2">
    <source>
        <dbReference type="ARBA" id="ARBA00007894"/>
    </source>
</evidence>
<comment type="catalytic activity">
    <reaction evidence="10">
        <text>tRNA(Glu) + L-glutamate + ATP = L-glutamyl-tRNA(Glu) + AMP + diphosphate</text>
        <dbReference type="Rhea" id="RHEA:23540"/>
        <dbReference type="Rhea" id="RHEA-COMP:9663"/>
        <dbReference type="Rhea" id="RHEA-COMP:9680"/>
        <dbReference type="ChEBI" id="CHEBI:29985"/>
        <dbReference type="ChEBI" id="CHEBI:30616"/>
        <dbReference type="ChEBI" id="CHEBI:33019"/>
        <dbReference type="ChEBI" id="CHEBI:78442"/>
        <dbReference type="ChEBI" id="CHEBI:78520"/>
        <dbReference type="ChEBI" id="CHEBI:456215"/>
        <dbReference type="EC" id="6.1.1.17"/>
    </reaction>
</comment>
<evidence type="ECO:0000256" key="4">
    <source>
        <dbReference type="ARBA" id="ARBA00022490"/>
    </source>
</evidence>
<keyword evidence="4 10" id="KW-0963">Cytoplasm</keyword>
<dbReference type="HAMAP" id="MF_00022">
    <property type="entry name" value="Glu_tRNA_synth_type1"/>
    <property type="match status" value="1"/>
</dbReference>
<dbReference type="Gene3D" id="1.10.10.350">
    <property type="match status" value="1"/>
</dbReference>
<dbReference type="Pfam" id="PF00749">
    <property type="entry name" value="tRNA-synt_1c"/>
    <property type="match status" value="1"/>
</dbReference>
<dbReference type="CDD" id="cd00808">
    <property type="entry name" value="GluRS_core"/>
    <property type="match status" value="1"/>
</dbReference>
<protein>
    <recommendedName>
        <fullName evidence="10">Glutamate--tRNA ligase</fullName>
        <ecNumber evidence="10">6.1.1.17</ecNumber>
    </recommendedName>
    <alternativeName>
        <fullName evidence="10">Glutamyl-tRNA synthetase</fullName>
        <shortName evidence="10">GluRS</shortName>
    </alternativeName>
</protein>
<dbReference type="EMBL" id="JACXWY010000023">
    <property type="protein sequence ID" value="MBD3848814.1"/>
    <property type="molecule type" value="Genomic_DNA"/>
</dbReference>
<dbReference type="SUPFAM" id="SSF48163">
    <property type="entry name" value="An anticodon-binding domain of class I aminoacyl-tRNA synthetases"/>
    <property type="match status" value="1"/>
</dbReference>
<dbReference type="GO" id="GO:0000049">
    <property type="term" value="F:tRNA binding"/>
    <property type="evidence" value="ECO:0007669"/>
    <property type="project" value="InterPro"/>
</dbReference>
<keyword evidence="14" id="KW-1185">Reference proteome</keyword>
<dbReference type="GO" id="GO:0008270">
    <property type="term" value="F:zinc ion binding"/>
    <property type="evidence" value="ECO:0007669"/>
    <property type="project" value="InterPro"/>
</dbReference>
<dbReference type="AlphaFoldDB" id="A0A927EDI6"/>
<dbReference type="Gene3D" id="3.40.50.620">
    <property type="entry name" value="HUPs"/>
    <property type="match status" value="1"/>
</dbReference>
<comment type="caution">
    <text evidence="13">The sequence shown here is derived from an EMBL/GenBank/DDBJ whole genome shotgun (WGS) entry which is preliminary data.</text>
</comment>
<keyword evidence="8 10" id="KW-0648">Protein biosynthesis</keyword>
<dbReference type="Proteomes" id="UP000619295">
    <property type="component" value="Unassembled WGS sequence"/>
</dbReference>
<name>A0A927EDI6_9HYPH</name>
<comment type="caution">
    <text evidence="10">Lacks conserved residue(s) required for the propagation of feature annotation.</text>
</comment>
<dbReference type="EC" id="6.1.1.17" evidence="10"/>
<evidence type="ECO:0000313" key="14">
    <source>
        <dbReference type="Proteomes" id="UP000619295"/>
    </source>
</evidence>
<dbReference type="InterPro" id="IPR004527">
    <property type="entry name" value="Glu-tRNA-ligase_bac/mito"/>
</dbReference>
<dbReference type="RefSeq" id="WP_191125721.1">
    <property type="nucleotide sequence ID" value="NZ_JACXWY010000023.1"/>
</dbReference>
<gene>
    <name evidence="10" type="primary">gltX</name>
    <name evidence="13" type="ORF">IED13_24215</name>
</gene>
<feature type="short sequence motif" description="'HIGH' region" evidence="10">
    <location>
        <begin position="11"/>
        <end position="21"/>
    </location>
</feature>
<keyword evidence="5 10" id="KW-0436">Ligase</keyword>
<dbReference type="NCBIfam" id="TIGR00464">
    <property type="entry name" value="gltX_bact"/>
    <property type="match status" value="1"/>
</dbReference>
<evidence type="ECO:0000259" key="12">
    <source>
        <dbReference type="Pfam" id="PF19269"/>
    </source>
</evidence>
<reference evidence="13" key="1">
    <citation type="submission" date="2020-09" db="EMBL/GenBank/DDBJ databases">
        <title>Bosea spartocytisi sp. nov. a root nodule endophyte of Spartocytisus supranubius in the high mountain ecosystem fo the Teide National Park (Canary Islands, Spain).</title>
        <authorList>
            <person name="Pulido-Suarez L."/>
            <person name="Peix A."/>
            <person name="Igual J.M."/>
            <person name="Socas-Perez N."/>
            <person name="Velazquez E."/>
            <person name="Flores-Felix J.D."/>
            <person name="Leon-Barrios M."/>
        </authorList>
    </citation>
    <scope>NUCLEOTIDE SEQUENCE</scope>
    <source>
        <strain evidence="13">SSUT16</strain>
    </source>
</reference>